<evidence type="ECO:0000313" key="2">
    <source>
        <dbReference type="Proteomes" id="UP000515211"/>
    </source>
</evidence>
<dbReference type="RefSeq" id="XP_052107569.1">
    <property type="nucleotide sequence ID" value="XM_052251609.1"/>
</dbReference>
<reference evidence="2" key="1">
    <citation type="journal article" date="2016" name="Nat. Genet.">
        <title>The genome sequences of Arachis duranensis and Arachis ipaensis, the diploid ancestors of cultivated peanut.</title>
        <authorList>
            <person name="Bertioli D.J."/>
            <person name="Cannon S.B."/>
            <person name="Froenicke L."/>
            <person name="Huang G."/>
            <person name="Farmer A.D."/>
            <person name="Cannon E.K."/>
            <person name="Liu X."/>
            <person name="Gao D."/>
            <person name="Clevenger J."/>
            <person name="Dash S."/>
            <person name="Ren L."/>
            <person name="Moretzsohn M.C."/>
            <person name="Shirasawa K."/>
            <person name="Huang W."/>
            <person name="Vidigal B."/>
            <person name="Abernathy B."/>
            <person name="Chu Y."/>
            <person name="Niederhuth C.E."/>
            <person name="Umale P."/>
            <person name="Araujo A.C."/>
            <person name="Kozik A."/>
            <person name="Kim K.D."/>
            <person name="Burow M.D."/>
            <person name="Varshney R.K."/>
            <person name="Wang X."/>
            <person name="Zhang X."/>
            <person name="Barkley N."/>
            <person name="Guimaraes P.M."/>
            <person name="Isobe S."/>
            <person name="Guo B."/>
            <person name="Liao B."/>
            <person name="Stalker H.T."/>
            <person name="Schmitz R.J."/>
            <person name="Scheffler B.E."/>
            <person name="Leal-Bertioli S.C."/>
            <person name="Xun X."/>
            <person name="Jackson S.A."/>
            <person name="Michelmore R."/>
            <person name="Ozias-Akins P."/>
        </authorList>
    </citation>
    <scope>NUCLEOTIDE SEQUENCE [LARGE SCALE GENOMIC DNA]</scope>
    <source>
        <strain evidence="2">cv. V14167</strain>
    </source>
</reference>
<feature type="compositionally biased region" description="Polar residues" evidence="1">
    <location>
        <begin position="37"/>
        <end position="54"/>
    </location>
</feature>
<sequence length="306" mass="34257">MERKKKKWCNGGRVTTMQIWNMGRRGRKKRSAVVHPSSRTQPWPSSAARTQPNDVQPHLLEPSLRRSSISIVIFITALHRTQKTLTSITPPSISLSPPFSPFLLLSFSPFWSLFCSPLSVAVLLASLSWFCSPRSCVIRTPHVILVESVGDQKKGLISAKGQKGLWLLFVSESGYGKWVPLSSFRIPPLNQVGLIGYSTITQLSTSTDDESHNHTHTVLKQMGVAAVLVVCGGGEGGGLRCLRHCIWVHPCYFGGGVEVKDKGVSSWYLWKVEQQNLLSQQTWLYLHLQMLHMIVRITILLHVEMH</sequence>
<proteinExistence type="predicted"/>
<gene>
    <name evidence="3" type="primary">LOC127740560</name>
</gene>
<organism evidence="2 3">
    <name type="scientific">Arachis duranensis</name>
    <name type="common">Wild peanut</name>
    <dbReference type="NCBI Taxonomy" id="130453"/>
    <lineage>
        <taxon>Eukaryota</taxon>
        <taxon>Viridiplantae</taxon>
        <taxon>Streptophyta</taxon>
        <taxon>Embryophyta</taxon>
        <taxon>Tracheophyta</taxon>
        <taxon>Spermatophyta</taxon>
        <taxon>Magnoliopsida</taxon>
        <taxon>eudicotyledons</taxon>
        <taxon>Gunneridae</taxon>
        <taxon>Pentapetalae</taxon>
        <taxon>rosids</taxon>
        <taxon>fabids</taxon>
        <taxon>Fabales</taxon>
        <taxon>Fabaceae</taxon>
        <taxon>Papilionoideae</taxon>
        <taxon>50 kb inversion clade</taxon>
        <taxon>dalbergioids sensu lato</taxon>
        <taxon>Dalbergieae</taxon>
        <taxon>Pterocarpus clade</taxon>
        <taxon>Arachis</taxon>
    </lineage>
</organism>
<feature type="region of interest" description="Disordered" evidence="1">
    <location>
        <begin position="24"/>
        <end position="55"/>
    </location>
</feature>
<evidence type="ECO:0000313" key="3">
    <source>
        <dbReference type="RefSeq" id="XP_052107569.1"/>
    </source>
</evidence>
<keyword evidence="2" id="KW-1185">Reference proteome</keyword>
<reference evidence="3" key="2">
    <citation type="submission" date="2025-08" db="UniProtKB">
        <authorList>
            <consortium name="RefSeq"/>
        </authorList>
    </citation>
    <scope>IDENTIFICATION</scope>
    <source>
        <tissue evidence="3">Whole plant</tissue>
    </source>
</reference>
<accession>A0A9C6WJ46</accession>
<protein>
    <submittedName>
        <fullName evidence="3">Uncharacterized protein LOC127740560</fullName>
    </submittedName>
</protein>
<dbReference type="AlphaFoldDB" id="A0A9C6WJ46"/>
<dbReference type="GeneID" id="127740560"/>
<evidence type="ECO:0000256" key="1">
    <source>
        <dbReference type="SAM" id="MobiDB-lite"/>
    </source>
</evidence>
<dbReference type="KEGG" id="adu:127740560"/>
<name>A0A9C6WJ46_ARADU</name>
<dbReference type="Proteomes" id="UP000515211">
    <property type="component" value="Chromosome 7"/>
</dbReference>